<evidence type="ECO:0000313" key="6">
    <source>
        <dbReference type="EMBL" id="GAA6411192.1"/>
    </source>
</evidence>
<evidence type="ECO:0000256" key="1">
    <source>
        <dbReference type="ARBA" id="ARBA00005417"/>
    </source>
</evidence>
<dbReference type="PROSITE" id="PS50893">
    <property type="entry name" value="ABC_TRANSPORTER_2"/>
    <property type="match status" value="1"/>
</dbReference>
<feature type="domain" description="ABC transporter" evidence="5">
    <location>
        <begin position="6"/>
        <end position="234"/>
    </location>
</feature>
<comment type="caution">
    <text evidence="6">The sequence shown here is derived from an EMBL/GenBank/DDBJ whole genome shotgun (WGS) entry which is preliminary data.</text>
</comment>
<dbReference type="RefSeq" id="WP_302417091.1">
    <property type="nucleotide sequence ID" value="NZ_BAABYW010000002.1"/>
</dbReference>
<protein>
    <submittedName>
        <fullName evidence="6">ABC transporter ATP-binding protein</fullName>
    </submittedName>
</protein>
<dbReference type="InterPro" id="IPR003593">
    <property type="entry name" value="AAA+_ATPase"/>
</dbReference>
<keyword evidence="2" id="KW-0813">Transport</keyword>
<keyword evidence="4 6" id="KW-0067">ATP-binding</keyword>
<dbReference type="PANTHER" id="PTHR43335">
    <property type="entry name" value="ABC TRANSPORTER, ATP-BINDING PROTEIN"/>
    <property type="match status" value="1"/>
</dbReference>
<evidence type="ECO:0000256" key="3">
    <source>
        <dbReference type="ARBA" id="ARBA00022741"/>
    </source>
</evidence>
<keyword evidence="3" id="KW-0547">Nucleotide-binding</keyword>
<dbReference type="GO" id="GO:0005524">
    <property type="term" value="F:ATP binding"/>
    <property type="evidence" value="ECO:0007669"/>
    <property type="project" value="UniProtKB-KW"/>
</dbReference>
<gene>
    <name evidence="6" type="ORF">K040078D81_53090</name>
</gene>
<dbReference type="SUPFAM" id="SSF52540">
    <property type="entry name" value="P-loop containing nucleoside triphosphate hydrolases"/>
    <property type="match status" value="1"/>
</dbReference>
<comment type="similarity">
    <text evidence="1">Belongs to the ABC transporter superfamily.</text>
</comment>
<dbReference type="PANTHER" id="PTHR43335:SF8">
    <property type="entry name" value="ABC TRANSPORTER, ATP-BINDING PROTEIN"/>
    <property type="match status" value="1"/>
</dbReference>
<evidence type="ECO:0000259" key="5">
    <source>
        <dbReference type="PROSITE" id="PS50893"/>
    </source>
</evidence>
<proteinExistence type="inferred from homology"/>
<dbReference type="Proteomes" id="UP001600943">
    <property type="component" value="Unassembled WGS sequence"/>
</dbReference>
<reference evidence="6 7" key="1">
    <citation type="submission" date="2024-04" db="EMBL/GenBank/DDBJ databases">
        <title>Defined microbial consortia suppress multidrug-resistant proinflammatory Enterobacteriaceae via ecological control.</title>
        <authorList>
            <person name="Furuichi M."/>
            <person name="Kawaguchi T."/>
            <person name="Pust M."/>
            <person name="Yasuma K."/>
            <person name="Plichta D."/>
            <person name="Hasegawa N."/>
            <person name="Ohya T."/>
            <person name="Bhattarai S."/>
            <person name="Sasajima S."/>
            <person name="Aoto Y."/>
            <person name="Tuganbaev T."/>
            <person name="Yaginuma M."/>
            <person name="Ueda M."/>
            <person name="Okahashi N."/>
            <person name="Amafuji K."/>
            <person name="Kiridooshi Y."/>
            <person name="Sugita K."/>
            <person name="Strazar M."/>
            <person name="Skelly A."/>
            <person name="Suda W."/>
            <person name="Hattori M."/>
            <person name="Nakamoto N."/>
            <person name="Caballero S."/>
            <person name="Norman J."/>
            <person name="Olle B."/>
            <person name="Tanoue T."/>
            <person name="Arita M."/>
            <person name="Bucci V."/>
            <person name="Atarashi K."/>
            <person name="Xavier R."/>
            <person name="Honda K."/>
        </authorList>
    </citation>
    <scope>NUCLEOTIDE SEQUENCE [LARGE SCALE GENOMIC DNA]</scope>
    <source>
        <strain evidence="7">k04-0078-D8-1</strain>
    </source>
</reference>
<dbReference type="InterPro" id="IPR003439">
    <property type="entry name" value="ABC_transporter-like_ATP-bd"/>
</dbReference>
<dbReference type="InterPro" id="IPR017871">
    <property type="entry name" value="ABC_transporter-like_CS"/>
</dbReference>
<dbReference type="SMART" id="SM00382">
    <property type="entry name" value="AAA"/>
    <property type="match status" value="1"/>
</dbReference>
<accession>A0ABQ0BIA4</accession>
<dbReference type="PROSITE" id="PS00211">
    <property type="entry name" value="ABC_TRANSPORTER_1"/>
    <property type="match status" value="1"/>
</dbReference>
<organism evidence="6 7">
    <name type="scientific">Blautia hominis</name>
    <dbReference type="NCBI Taxonomy" id="2025493"/>
    <lineage>
        <taxon>Bacteria</taxon>
        <taxon>Bacillati</taxon>
        <taxon>Bacillota</taxon>
        <taxon>Clostridia</taxon>
        <taxon>Lachnospirales</taxon>
        <taxon>Lachnospiraceae</taxon>
        <taxon>Blautia</taxon>
    </lineage>
</organism>
<sequence>MTAYAAEAKRVTKRYGNFTALDKVDITVAKGAIYGLVGDNGAGKTTFLKLLSGHIYADEGELKLFGCHRLKDMEEQRKRTGVVIEAPGFYPQISVEKNLEYYRILKGVPGKRAVDEVLELVGLADKRKKRCRDLSLGMKQRLGLAIALIGEPELLILDEPINGLDPSGIIEIRNLMQKLNREKNITIILSSHILSELEQLATVYGFLTDGKLAEQVTAEEIKEKCSDYIEISVSDPERYTAVLEKKFHTERYKVLPDKTIHIMDPMMDIGAYSRLAGEYHMDISKLERRQVTLEEYYMDLKNGGQRHA</sequence>
<evidence type="ECO:0000256" key="4">
    <source>
        <dbReference type="ARBA" id="ARBA00022840"/>
    </source>
</evidence>
<evidence type="ECO:0000256" key="2">
    <source>
        <dbReference type="ARBA" id="ARBA00022448"/>
    </source>
</evidence>
<dbReference type="Gene3D" id="3.40.50.300">
    <property type="entry name" value="P-loop containing nucleotide triphosphate hydrolases"/>
    <property type="match status" value="1"/>
</dbReference>
<dbReference type="Pfam" id="PF00005">
    <property type="entry name" value="ABC_tran"/>
    <property type="match status" value="1"/>
</dbReference>
<keyword evidence="7" id="KW-1185">Reference proteome</keyword>
<evidence type="ECO:0000313" key="7">
    <source>
        <dbReference type="Proteomes" id="UP001600943"/>
    </source>
</evidence>
<dbReference type="InterPro" id="IPR027417">
    <property type="entry name" value="P-loop_NTPase"/>
</dbReference>
<name>A0ABQ0BIA4_9FIRM</name>
<dbReference type="EMBL" id="BAABYW010000002">
    <property type="protein sequence ID" value="GAA6411192.1"/>
    <property type="molecule type" value="Genomic_DNA"/>
</dbReference>